<accession>A0A151SLB1</accession>
<evidence type="ECO:0000256" key="1">
    <source>
        <dbReference type="SAM" id="SignalP"/>
    </source>
</evidence>
<protein>
    <submittedName>
        <fullName evidence="2">Uncharacterized protein</fullName>
    </submittedName>
</protein>
<dbReference type="Gramene" id="C.cajan_01761.t">
    <property type="protein sequence ID" value="C.cajan_01761.t.cds1"/>
    <property type="gene ID" value="C.cajan_01761"/>
</dbReference>
<sequence>MSAKPDASGIVISSKSQNPRRALLLLLLLLLSSSSATLTSLLLASQSATACELPQLSSAATATAASAATRRISLALVDAGSGSRQAESAKLRHANLPRSASAATSCARAAISGVGYVPSQILVDLSLGTRTSHTHLLLFLRRTPRYTGCLVSLKIRRPARFLGRADANA</sequence>
<evidence type="ECO:0000313" key="3">
    <source>
        <dbReference type="Proteomes" id="UP000075243"/>
    </source>
</evidence>
<proteinExistence type="predicted"/>
<feature type="signal peptide" evidence="1">
    <location>
        <begin position="1"/>
        <end position="36"/>
    </location>
</feature>
<organism evidence="2 3">
    <name type="scientific">Cajanus cajan</name>
    <name type="common">Pigeon pea</name>
    <name type="synonym">Cajanus indicus</name>
    <dbReference type="NCBI Taxonomy" id="3821"/>
    <lineage>
        <taxon>Eukaryota</taxon>
        <taxon>Viridiplantae</taxon>
        <taxon>Streptophyta</taxon>
        <taxon>Embryophyta</taxon>
        <taxon>Tracheophyta</taxon>
        <taxon>Spermatophyta</taxon>
        <taxon>Magnoliopsida</taxon>
        <taxon>eudicotyledons</taxon>
        <taxon>Gunneridae</taxon>
        <taxon>Pentapetalae</taxon>
        <taxon>rosids</taxon>
        <taxon>fabids</taxon>
        <taxon>Fabales</taxon>
        <taxon>Fabaceae</taxon>
        <taxon>Papilionoideae</taxon>
        <taxon>50 kb inversion clade</taxon>
        <taxon>NPAAA clade</taxon>
        <taxon>indigoferoid/millettioid clade</taxon>
        <taxon>Phaseoleae</taxon>
        <taxon>Cajanus</taxon>
    </lineage>
</organism>
<name>A0A151SLB1_CAJCA</name>
<keyword evidence="3" id="KW-1185">Reference proteome</keyword>
<feature type="chain" id="PRO_5007588577" evidence="1">
    <location>
        <begin position="37"/>
        <end position="169"/>
    </location>
</feature>
<gene>
    <name evidence="2" type="ORF">KK1_001803</name>
</gene>
<evidence type="ECO:0000313" key="2">
    <source>
        <dbReference type="EMBL" id="KYP55587.1"/>
    </source>
</evidence>
<dbReference type="AlphaFoldDB" id="A0A151SLB1"/>
<dbReference type="Proteomes" id="UP000075243">
    <property type="component" value="Chromosome 11"/>
</dbReference>
<keyword evidence="1" id="KW-0732">Signal</keyword>
<reference evidence="2 3" key="1">
    <citation type="journal article" date="2012" name="Nat. Biotechnol.">
        <title>Draft genome sequence of pigeonpea (Cajanus cajan), an orphan legume crop of resource-poor farmers.</title>
        <authorList>
            <person name="Varshney R.K."/>
            <person name="Chen W."/>
            <person name="Li Y."/>
            <person name="Bharti A.K."/>
            <person name="Saxena R.K."/>
            <person name="Schlueter J.A."/>
            <person name="Donoghue M.T."/>
            <person name="Azam S."/>
            <person name="Fan G."/>
            <person name="Whaley A.M."/>
            <person name="Farmer A.D."/>
            <person name="Sheridan J."/>
            <person name="Iwata A."/>
            <person name="Tuteja R."/>
            <person name="Penmetsa R.V."/>
            <person name="Wu W."/>
            <person name="Upadhyaya H.D."/>
            <person name="Yang S.P."/>
            <person name="Shah T."/>
            <person name="Saxena K.B."/>
            <person name="Michael T."/>
            <person name="McCombie W.R."/>
            <person name="Yang B."/>
            <person name="Zhang G."/>
            <person name="Yang H."/>
            <person name="Wang J."/>
            <person name="Spillane C."/>
            <person name="Cook D.R."/>
            <person name="May G.D."/>
            <person name="Xu X."/>
            <person name="Jackson S.A."/>
        </authorList>
    </citation>
    <scope>NUCLEOTIDE SEQUENCE [LARGE SCALE GENOMIC DNA]</scope>
    <source>
        <strain evidence="3">cv. Asha</strain>
    </source>
</reference>
<dbReference type="EMBL" id="CM003613">
    <property type="protein sequence ID" value="KYP55587.1"/>
    <property type="molecule type" value="Genomic_DNA"/>
</dbReference>